<evidence type="ECO:0000256" key="2">
    <source>
        <dbReference type="ARBA" id="ARBA00004184"/>
    </source>
</evidence>
<keyword evidence="12" id="KW-1185">Reference proteome</keyword>
<keyword evidence="8 9" id="KW-0066">ATP synthesis</keyword>
<dbReference type="PANTHER" id="PTHR13822">
    <property type="entry name" value="ATP SYNTHASE DELTA/EPSILON CHAIN"/>
    <property type="match status" value="1"/>
</dbReference>
<dbReference type="InterPro" id="IPR020546">
    <property type="entry name" value="ATP_synth_F1_dsu/esu_N"/>
</dbReference>
<keyword evidence="5 9" id="KW-0406">Ion transport</keyword>
<dbReference type="RefSeq" id="WP_345077230.1">
    <property type="nucleotide sequence ID" value="NZ_BAABFA010000004.1"/>
</dbReference>
<dbReference type="NCBIfam" id="TIGR01216">
    <property type="entry name" value="ATP_synt_epsi"/>
    <property type="match status" value="1"/>
</dbReference>
<comment type="similarity">
    <text evidence="3 9">Belongs to the ATPase epsilon chain family.</text>
</comment>
<dbReference type="SUPFAM" id="SSF51344">
    <property type="entry name" value="Epsilon subunit of F1F0-ATP synthase N-terminal domain"/>
    <property type="match status" value="1"/>
</dbReference>
<name>A0ABP8N568_9BACT</name>
<comment type="function">
    <text evidence="1">Produces ATP from ADP in the presence of a proton gradient across the membrane.</text>
</comment>
<evidence type="ECO:0000256" key="6">
    <source>
        <dbReference type="ARBA" id="ARBA00023136"/>
    </source>
</evidence>
<evidence type="ECO:0000256" key="5">
    <source>
        <dbReference type="ARBA" id="ARBA00023065"/>
    </source>
</evidence>
<sequence>MNLEILTPEHKVYSGKVYGIQLPGTNGSFEILEKHAPLIASLGKGRMKVLKDKSMNNTETYDISAGFVEVLNDNVSVLIEDATAID</sequence>
<evidence type="ECO:0000256" key="1">
    <source>
        <dbReference type="ARBA" id="ARBA00003543"/>
    </source>
</evidence>
<reference evidence="12" key="1">
    <citation type="journal article" date="2019" name="Int. J. Syst. Evol. Microbiol.">
        <title>The Global Catalogue of Microorganisms (GCM) 10K type strain sequencing project: providing services to taxonomists for standard genome sequencing and annotation.</title>
        <authorList>
            <consortium name="The Broad Institute Genomics Platform"/>
            <consortium name="The Broad Institute Genome Sequencing Center for Infectious Disease"/>
            <person name="Wu L."/>
            <person name="Ma J."/>
        </authorList>
    </citation>
    <scope>NUCLEOTIDE SEQUENCE [LARGE SCALE GENOMIC DNA]</scope>
    <source>
        <strain evidence="12">JCM 32105</strain>
    </source>
</reference>
<evidence type="ECO:0000256" key="9">
    <source>
        <dbReference type="RuleBase" id="RU003656"/>
    </source>
</evidence>
<evidence type="ECO:0000259" key="10">
    <source>
        <dbReference type="Pfam" id="PF02823"/>
    </source>
</evidence>
<evidence type="ECO:0000256" key="4">
    <source>
        <dbReference type="ARBA" id="ARBA00022448"/>
    </source>
</evidence>
<keyword evidence="6" id="KW-0472">Membrane</keyword>
<dbReference type="PANTHER" id="PTHR13822:SF10">
    <property type="entry name" value="ATP SYNTHASE EPSILON CHAIN, CHLOROPLASTIC"/>
    <property type="match status" value="1"/>
</dbReference>
<keyword evidence="4 9" id="KW-0813">Transport</keyword>
<organism evidence="11 12">
    <name type="scientific">Nemorincola caseinilytica</name>
    <dbReference type="NCBI Taxonomy" id="2054315"/>
    <lineage>
        <taxon>Bacteria</taxon>
        <taxon>Pseudomonadati</taxon>
        <taxon>Bacteroidota</taxon>
        <taxon>Chitinophagia</taxon>
        <taxon>Chitinophagales</taxon>
        <taxon>Chitinophagaceae</taxon>
        <taxon>Nemorincola</taxon>
    </lineage>
</organism>
<evidence type="ECO:0000256" key="7">
    <source>
        <dbReference type="ARBA" id="ARBA00023196"/>
    </source>
</evidence>
<comment type="subcellular location">
    <subcellularLocation>
        <location evidence="2">Endomembrane system</location>
        <topology evidence="2">Peripheral membrane protein</topology>
    </subcellularLocation>
</comment>
<comment type="subunit">
    <text evidence="9">F-type ATPases have 2 components, CF(1) - the catalytic core - and CF(0) - the membrane proton channel. CF(1) has five subunits: alpha(3), beta(3), gamma(1), delta(1), epsilon(1). CF(0) has three main subunits: a, b and c.</text>
</comment>
<gene>
    <name evidence="11" type="ORF">GCM10023093_02190</name>
</gene>
<evidence type="ECO:0000256" key="8">
    <source>
        <dbReference type="ARBA" id="ARBA00023310"/>
    </source>
</evidence>
<dbReference type="InterPro" id="IPR036771">
    <property type="entry name" value="ATPsynth_dsu/esu_N"/>
</dbReference>
<protein>
    <recommendedName>
        <fullName evidence="10">ATP synthase F1 complex delta/epsilon subunit N-terminal domain-containing protein</fullName>
    </recommendedName>
</protein>
<dbReference type="EMBL" id="BAABFA010000004">
    <property type="protein sequence ID" value="GAA4460094.1"/>
    <property type="molecule type" value="Genomic_DNA"/>
</dbReference>
<dbReference type="Proteomes" id="UP001500067">
    <property type="component" value="Unassembled WGS sequence"/>
</dbReference>
<evidence type="ECO:0000313" key="11">
    <source>
        <dbReference type="EMBL" id="GAA4460094.1"/>
    </source>
</evidence>
<keyword evidence="7 9" id="KW-0139">CF(1)</keyword>
<accession>A0ABP8N568</accession>
<feature type="domain" description="ATP synthase F1 complex delta/epsilon subunit N-terminal" evidence="10">
    <location>
        <begin position="1"/>
        <end position="82"/>
    </location>
</feature>
<evidence type="ECO:0000256" key="3">
    <source>
        <dbReference type="ARBA" id="ARBA00005712"/>
    </source>
</evidence>
<dbReference type="Gene3D" id="2.60.15.10">
    <property type="entry name" value="F0F1 ATP synthase delta/epsilon subunit, N-terminal"/>
    <property type="match status" value="1"/>
</dbReference>
<dbReference type="CDD" id="cd12152">
    <property type="entry name" value="F1-ATPase_delta"/>
    <property type="match status" value="1"/>
</dbReference>
<dbReference type="InterPro" id="IPR001469">
    <property type="entry name" value="ATP_synth_F1_dsu/esu"/>
</dbReference>
<proteinExistence type="inferred from homology"/>
<evidence type="ECO:0000313" key="12">
    <source>
        <dbReference type="Proteomes" id="UP001500067"/>
    </source>
</evidence>
<dbReference type="Pfam" id="PF02823">
    <property type="entry name" value="ATP-synt_DE_N"/>
    <property type="match status" value="1"/>
</dbReference>
<comment type="caution">
    <text evidence="11">The sequence shown here is derived from an EMBL/GenBank/DDBJ whole genome shotgun (WGS) entry which is preliminary data.</text>
</comment>